<feature type="transmembrane region" description="Helical" evidence="3">
    <location>
        <begin position="202"/>
        <end position="223"/>
    </location>
</feature>
<dbReference type="AlphaFoldDB" id="A0A6S6U8Y6"/>
<gene>
    <name evidence="5" type="ORF">HELGO_WM50296</name>
</gene>
<feature type="transmembrane region" description="Helical" evidence="3">
    <location>
        <begin position="56"/>
        <end position="75"/>
    </location>
</feature>
<feature type="transmembrane region" description="Helical" evidence="3">
    <location>
        <begin position="274"/>
        <end position="293"/>
    </location>
</feature>
<dbReference type="GO" id="GO:0015232">
    <property type="term" value="F:heme transmembrane transporter activity"/>
    <property type="evidence" value="ECO:0007669"/>
    <property type="project" value="InterPro"/>
</dbReference>
<dbReference type="Pfam" id="PF01578">
    <property type="entry name" value="Cytochrom_C_asm"/>
    <property type="match status" value="1"/>
</dbReference>
<feature type="transmembrane region" description="Helical" evidence="3">
    <location>
        <begin position="563"/>
        <end position="584"/>
    </location>
</feature>
<dbReference type="GO" id="GO:0016829">
    <property type="term" value="F:lyase activity"/>
    <property type="evidence" value="ECO:0007669"/>
    <property type="project" value="UniProtKB-KW"/>
</dbReference>
<dbReference type="InterPro" id="IPR003567">
    <property type="entry name" value="Cyt_c_biogenesis"/>
</dbReference>
<feature type="transmembrane region" description="Helical" evidence="3">
    <location>
        <begin position="410"/>
        <end position="429"/>
    </location>
</feature>
<feature type="transmembrane region" description="Helical" evidence="3">
    <location>
        <begin position="373"/>
        <end position="390"/>
    </location>
</feature>
<feature type="transmembrane region" description="Helical" evidence="3">
    <location>
        <begin position="109"/>
        <end position="127"/>
    </location>
</feature>
<feature type="transmembrane region" description="Helical" evidence="3">
    <location>
        <begin position="890"/>
        <end position="911"/>
    </location>
</feature>
<feature type="transmembrane region" description="Helical" evidence="3">
    <location>
        <begin position="590"/>
        <end position="612"/>
    </location>
</feature>
<evidence type="ECO:0000256" key="1">
    <source>
        <dbReference type="ARBA" id="ARBA00009186"/>
    </source>
</evidence>
<dbReference type="GO" id="GO:0017004">
    <property type="term" value="P:cytochrome complex assembly"/>
    <property type="evidence" value="ECO:0007669"/>
    <property type="project" value="UniProtKB-KW"/>
</dbReference>
<organism evidence="5">
    <name type="scientific">uncultured Aureispira sp</name>
    <dbReference type="NCBI Taxonomy" id="1331704"/>
    <lineage>
        <taxon>Bacteria</taxon>
        <taxon>Pseudomonadati</taxon>
        <taxon>Bacteroidota</taxon>
        <taxon>Saprospiria</taxon>
        <taxon>Saprospirales</taxon>
        <taxon>Saprospiraceae</taxon>
        <taxon>Aureispira</taxon>
        <taxon>environmental samples</taxon>
    </lineage>
</organism>
<feature type="transmembrane region" description="Helical" evidence="3">
    <location>
        <begin position="449"/>
        <end position="473"/>
    </location>
</feature>
<feature type="transmembrane region" description="Helical" evidence="3">
    <location>
        <begin position="134"/>
        <end position="155"/>
    </location>
</feature>
<name>A0A6S6U8Y6_9BACT</name>
<dbReference type="InterPro" id="IPR002541">
    <property type="entry name" value="Cyt_c_assembly"/>
</dbReference>
<evidence type="ECO:0000256" key="2">
    <source>
        <dbReference type="ARBA" id="ARBA00022748"/>
    </source>
</evidence>
<reference evidence="5" key="1">
    <citation type="submission" date="2020-01" db="EMBL/GenBank/DDBJ databases">
        <authorList>
            <person name="Meier V. D."/>
            <person name="Meier V D."/>
        </authorList>
    </citation>
    <scope>NUCLEOTIDE SEQUENCE</scope>
    <source>
        <strain evidence="5">HLG_WM_MAG_10</strain>
    </source>
</reference>
<feature type="transmembrane region" description="Helical" evidence="3">
    <location>
        <begin position="624"/>
        <end position="643"/>
    </location>
</feature>
<feature type="transmembrane region" description="Helical" evidence="3">
    <location>
        <begin position="170"/>
        <end position="190"/>
    </location>
</feature>
<evidence type="ECO:0000256" key="3">
    <source>
        <dbReference type="SAM" id="Phobius"/>
    </source>
</evidence>
<comment type="similarity">
    <text evidence="1">Belongs to the CcmF/CycK/Ccl1/NrfE/CcsA family.</text>
</comment>
<dbReference type="GO" id="GO:0020037">
    <property type="term" value="F:heme binding"/>
    <property type="evidence" value="ECO:0007669"/>
    <property type="project" value="InterPro"/>
</dbReference>
<keyword evidence="3" id="KW-0812">Transmembrane</keyword>
<feature type="transmembrane region" description="Helical" evidence="3">
    <location>
        <begin position="14"/>
        <end position="35"/>
    </location>
</feature>
<feature type="transmembrane region" description="Helical" evidence="3">
    <location>
        <begin position="530"/>
        <end position="551"/>
    </location>
</feature>
<keyword evidence="5" id="KW-0456">Lyase</keyword>
<dbReference type="EMBL" id="CACVAQ010000368">
    <property type="protein sequence ID" value="CAA6825740.1"/>
    <property type="molecule type" value="Genomic_DNA"/>
</dbReference>
<evidence type="ECO:0000259" key="4">
    <source>
        <dbReference type="Pfam" id="PF01578"/>
    </source>
</evidence>
<feature type="transmembrane region" description="Helical" evidence="3">
    <location>
        <begin position="346"/>
        <end position="366"/>
    </location>
</feature>
<sequence>MINYIGEHLWVGQLGQFLIFLAFATAVLSTMSYAFGTNTEDEAQQNNWRTIGRAAFITHGISIITVIVLIFFMMINKYYEYDYVWSHVSNSLPFKYTFAAFWEGQEGSFLLWLFWHSILGFILIKTAKKWEQPVMAVLSFAQVFFVFFILGLYFHGGDPASTDYAFLGDLYGRSGFVWLLLTILFTVLIFKGPENLKGTFKVATVLPSVILLGLIVMDCYHLGEVRIGGSPFMLLRDVHFAPIFNTPNYLESIEGTGLNPLLQNYWMTIHPPTLFLGFATTIVPCAYAIAGLWKGDHKGWMEPALKWSLFSGAILGIGIFMGGVWAYEALSFGGYWAWDPVENASLVPWITLVAGIHTTLVARSTGYSTKSSYFFYMITFFLIVYSTFLTRSGILGETSVHAFTEMGLEWQMVVFMGALTFFGSAFYIYRRKEIPAPKKEESAYSREFWMFVGALVLLFSAGLITVTTSIPVINALVVIEPFDTLIGWGAGLLSHVEGVFILDSFYNFFVTLDEGNIAPPEDVVAHHNNFQLWIGILVALLSGVVQFLAYRKETMTGKYAGRFSKYILGSTVISIVLTIPIMLASGILAWQYWLLVGCGIFAIFTNGSYLIAVLKGNMKLAGSALSHVGFGIMLVGVVFSGALKHALSDPFASKELDGLLGDLNKQTNKNILVPYGQTVELSDGYSVSYKKNWTEGNAQFFELNFLKKDEAGNIVDRFITIPNVLHDTLPNRSLKFRAANPNTKHYLHQDIFTLAVPSWAFTDPEAEAKADTSTWQPKYVSVGDTFYTNRYYVVYRANDTKAYQHVDYKHEDGDIPVTAILEIHDINSKEVEEARVLYYIRGRQQFNLPTKLPKLGLEFKLTNILPEEGKVLLQIKDKAPKRDYVVVQALVFPGIQLVWIGCIMMMFGLFFSGIQRIRTKGAGKDMRTTDVASVEKEM</sequence>
<keyword evidence="2" id="KW-0201">Cytochrome c-type biogenesis</keyword>
<keyword evidence="3" id="KW-0472">Membrane</keyword>
<proteinExistence type="inferred from homology"/>
<dbReference type="GO" id="GO:0016020">
    <property type="term" value="C:membrane"/>
    <property type="evidence" value="ECO:0007669"/>
    <property type="project" value="InterPro"/>
</dbReference>
<dbReference type="PANTHER" id="PTHR43653">
    <property type="entry name" value="CYTOCHROME C ASSEMBLY PROTEIN-RELATED"/>
    <property type="match status" value="1"/>
</dbReference>
<feature type="transmembrane region" description="Helical" evidence="3">
    <location>
        <begin position="305"/>
        <end position="326"/>
    </location>
</feature>
<dbReference type="PANTHER" id="PTHR43653:SF1">
    <property type="entry name" value="CYTOCHROME C-TYPE BIOGENESIS PROTEIN CCMF"/>
    <property type="match status" value="1"/>
</dbReference>
<feature type="domain" description="Cytochrome c assembly protein" evidence="4">
    <location>
        <begin position="169"/>
        <end position="392"/>
    </location>
</feature>
<accession>A0A6S6U8Y6</accession>
<evidence type="ECO:0000313" key="5">
    <source>
        <dbReference type="EMBL" id="CAA6825740.1"/>
    </source>
</evidence>
<protein>
    <submittedName>
        <fullName evidence="5">Cytochrome c heme lyase subunit CcmF</fullName>
    </submittedName>
</protein>
<keyword evidence="3" id="KW-1133">Transmembrane helix</keyword>
<dbReference type="PRINTS" id="PR01410">
    <property type="entry name" value="CCBIOGENESIS"/>
</dbReference>